<evidence type="ECO:0000313" key="1">
    <source>
        <dbReference type="EMBL" id="NWB45159.1"/>
    </source>
</evidence>
<organism evidence="1 2">
    <name type="scientific">Pseudomonas gingeri</name>
    <dbReference type="NCBI Taxonomy" id="117681"/>
    <lineage>
        <taxon>Bacteria</taxon>
        <taxon>Pseudomonadati</taxon>
        <taxon>Pseudomonadota</taxon>
        <taxon>Gammaproteobacteria</taxon>
        <taxon>Pseudomonadales</taxon>
        <taxon>Pseudomonadaceae</taxon>
        <taxon>Pseudomonas</taxon>
    </lineage>
</organism>
<sequence>MSDTNVYQQVQLQVSNAVPGQQIVVELAEQSSPVAWSSGPDSERSSGIFIQTSPGAILPLSSFSTSATQVVVNTSSTASQGSVSFSIRLYLVAQAGIQTFSLRSRSDVGVMVLASISGSPLQAVNATFTTFPWSP</sequence>
<dbReference type="RefSeq" id="WP_177143144.1">
    <property type="nucleotide sequence ID" value="NZ_JACAPU010000002.1"/>
</dbReference>
<accession>A0A7Y7WAH3</accession>
<reference evidence="1 2" key="1">
    <citation type="submission" date="2020-04" db="EMBL/GenBank/DDBJ databases">
        <title>Molecular characterization of pseudomonads from Agaricus bisporus reveal novel blotch 2 pathogens in Western Europe.</title>
        <authorList>
            <person name="Taparia T."/>
            <person name="Krijger M."/>
            <person name="Haynes E."/>
            <person name="Elpinstone J.G."/>
            <person name="Noble R."/>
            <person name="Van Der Wolf J."/>
        </authorList>
    </citation>
    <scope>NUCLEOTIDE SEQUENCE [LARGE SCALE GENOMIC DNA]</scope>
    <source>
        <strain evidence="1 2">F1001</strain>
    </source>
</reference>
<evidence type="ECO:0000313" key="2">
    <source>
        <dbReference type="Proteomes" id="UP000582981"/>
    </source>
</evidence>
<dbReference type="Proteomes" id="UP000582981">
    <property type="component" value="Unassembled WGS sequence"/>
</dbReference>
<comment type="caution">
    <text evidence="1">The sequence shown here is derived from an EMBL/GenBank/DDBJ whole genome shotgun (WGS) entry which is preliminary data.</text>
</comment>
<proteinExistence type="predicted"/>
<gene>
    <name evidence="1" type="ORF">HX829_01530</name>
</gene>
<protein>
    <submittedName>
        <fullName evidence="1">Uncharacterized protein</fullName>
    </submittedName>
</protein>
<dbReference type="EMBL" id="JACAPU010000002">
    <property type="protein sequence ID" value="NWB45159.1"/>
    <property type="molecule type" value="Genomic_DNA"/>
</dbReference>
<dbReference type="AlphaFoldDB" id="A0A7Y7WAH3"/>
<name>A0A7Y7WAH3_9PSED</name>